<accession>A0A174UYC7</accession>
<feature type="transmembrane region" description="Helical" evidence="13">
    <location>
        <begin position="346"/>
        <end position="369"/>
    </location>
</feature>
<dbReference type="Pfam" id="PF01554">
    <property type="entry name" value="MatE"/>
    <property type="match status" value="2"/>
</dbReference>
<feature type="transmembrane region" description="Helical" evidence="13">
    <location>
        <begin position="278"/>
        <end position="295"/>
    </location>
</feature>
<feature type="transmembrane region" description="Helical" evidence="13">
    <location>
        <begin position="55"/>
        <end position="78"/>
    </location>
</feature>
<feature type="transmembrane region" description="Helical" evidence="13">
    <location>
        <begin position="164"/>
        <end position="187"/>
    </location>
</feature>
<keyword evidence="9 13" id="KW-1133">Transmembrane helix</keyword>
<feature type="transmembrane region" description="Helical" evidence="13">
    <location>
        <begin position="409"/>
        <end position="430"/>
    </location>
</feature>
<dbReference type="AlphaFoldDB" id="A0A174UYC7"/>
<proteinExistence type="inferred from homology"/>
<dbReference type="PANTHER" id="PTHR43298:SF2">
    <property type="entry name" value="FMN_FAD EXPORTER YEEO-RELATED"/>
    <property type="match status" value="1"/>
</dbReference>
<evidence type="ECO:0000313" key="15">
    <source>
        <dbReference type="Proteomes" id="UP000092714"/>
    </source>
</evidence>
<dbReference type="PIRSF" id="PIRSF006603">
    <property type="entry name" value="DinF"/>
    <property type="match status" value="1"/>
</dbReference>
<gene>
    <name evidence="14" type="ORF">CP373A1_05615</name>
</gene>
<evidence type="ECO:0000256" key="10">
    <source>
        <dbReference type="ARBA" id="ARBA00023065"/>
    </source>
</evidence>
<evidence type="ECO:0000313" key="14">
    <source>
        <dbReference type="EMBL" id="OBY11427.1"/>
    </source>
</evidence>
<keyword evidence="11 13" id="KW-0472">Membrane</keyword>
<dbReference type="OrthoDB" id="9776324at2"/>
<dbReference type="CDD" id="cd13140">
    <property type="entry name" value="MATE_like_1"/>
    <property type="match status" value="1"/>
</dbReference>
<dbReference type="GeneID" id="42776289"/>
<name>A0A174UYC7_9CLOT</name>
<reference evidence="14 15" key="1">
    <citation type="submission" date="2016-06" db="EMBL/GenBank/DDBJ databases">
        <authorList>
            <person name="Kjaerup R.B."/>
            <person name="Dalgaard T.S."/>
            <person name="Juul-Madsen H.R."/>
        </authorList>
    </citation>
    <scope>NUCLEOTIDE SEQUENCE [LARGE SCALE GENOMIC DNA]</scope>
    <source>
        <strain evidence="14 15">373-A1</strain>
    </source>
</reference>
<evidence type="ECO:0000256" key="4">
    <source>
        <dbReference type="ARBA" id="ARBA00020268"/>
    </source>
</evidence>
<evidence type="ECO:0000256" key="2">
    <source>
        <dbReference type="ARBA" id="ARBA00004651"/>
    </source>
</evidence>
<dbReference type="EMBL" id="MAPZ01000014">
    <property type="protein sequence ID" value="OBY11427.1"/>
    <property type="molecule type" value="Genomic_DNA"/>
</dbReference>
<comment type="function">
    <text evidence="1">Multidrug efflux pump.</text>
</comment>
<dbReference type="PANTHER" id="PTHR43298">
    <property type="entry name" value="MULTIDRUG RESISTANCE PROTEIN NORM-RELATED"/>
    <property type="match status" value="1"/>
</dbReference>
<keyword evidence="15" id="KW-1185">Reference proteome</keyword>
<evidence type="ECO:0000256" key="7">
    <source>
        <dbReference type="ARBA" id="ARBA00022475"/>
    </source>
</evidence>
<feature type="transmembrane region" description="Helical" evidence="13">
    <location>
        <begin position="133"/>
        <end position="152"/>
    </location>
</feature>
<keyword evidence="7" id="KW-1003">Cell membrane</keyword>
<protein>
    <recommendedName>
        <fullName evidence="4">Probable multidrug resistance protein NorM</fullName>
    </recommendedName>
    <alternativeName>
        <fullName evidence="12">Multidrug-efflux transporter</fullName>
    </alternativeName>
</protein>
<comment type="similarity">
    <text evidence="3">Belongs to the multi antimicrobial extrusion (MATE) (TC 2.A.66.1) family.</text>
</comment>
<dbReference type="GO" id="GO:0005886">
    <property type="term" value="C:plasma membrane"/>
    <property type="evidence" value="ECO:0007669"/>
    <property type="project" value="UniProtKB-SubCell"/>
</dbReference>
<dbReference type="InterPro" id="IPR002528">
    <property type="entry name" value="MATE_fam"/>
</dbReference>
<dbReference type="GO" id="GO:0015297">
    <property type="term" value="F:antiporter activity"/>
    <property type="evidence" value="ECO:0007669"/>
    <property type="project" value="UniProtKB-KW"/>
</dbReference>
<feature type="transmembrane region" description="Helical" evidence="13">
    <location>
        <begin position="381"/>
        <end position="403"/>
    </location>
</feature>
<feature type="transmembrane region" description="Helical" evidence="13">
    <location>
        <begin position="316"/>
        <end position="340"/>
    </location>
</feature>
<evidence type="ECO:0000256" key="13">
    <source>
        <dbReference type="SAM" id="Phobius"/>
    </source>
</evidence>
<feature type="transmembrane region" description="Helical" evidence="13">
    <location>
        <begin position="233"/>
        <end position="258"/>
    </location>
</feature>
<dbReference type="RefSeq" id="WP_027098469.1">
    <property type="nucleotide sequence ID" value="NZ_CABJAZ010000002.1"/>
</dbReference>
<dbReference type="NCBIfam" id="TIGR00797">
    <property type="entry name" value="matE"/>
    <property type="match status" value="1"/>
</dbReference>
<organism evidence="14 15">
    <name type="scientific">Clostridium paraputrificum</name>
    <dbReference type="NCBI Taxonomy" id="29363"/>
    <lineage>
        <taxon>Bacteria</taxon>
        <taxon>Bacillati</taxon>
        <taxon>Bacillota</taxon>
        <taxon>Clostridia</taxon>
        <taxon>Eubacteriales</taxon>
        <taxon>Clostridiaceae</taxon>
        <taxon>Clostridium</taxon>
    </lineage>
</organism>
<evidence type="ECO:0000256" key="12">
    <source>
        <dbReference type="ARBA" id="ARBA00031636"/>
    </source>
</evidence>
<dbReference type="InterPro" id="IPR050222">
    <property type="entry name" value="MATE_MdtK"/>
</dbReference>
<feature type="transmembrane region" description="Helical" evidence="13">
    <location>
        <begin position="12"/>
        <end position="35"/>
    </location>
</feature>
<dbReference type="eggNOG" id="COG0534">
    <property type="taxonomic scope" value="Bacteria"/>
</dbReference>
<sequence length="442" mass="48281">MQKIDLTKGKVTKVLLATAIPIMGSSLLQFTYNLVDMLFVGRLGSDAVASVGSSSFFIGLGYSINAIVVIGTGIKVAHSIGNSDEIKTKGYINSGLILNFIIGLIYSLLLVLLGKELISFLDLGNLRVERDGYIYLALSAPMLFFAFFNLLYTRILSSYGNNKIALKINAVGVLTNIILDPILIYTFGFGVKGAAIATLISNVLMFVLYNIKSNKMLYYDFKIKYSLQKIIEIIKLGFPMSFQRVLFTLVNISLAKIISNFGSDAIAAQKIGLQIESITFMVIGGLNGAISSFAGQNFGAKKYKRILDGYNSSLRIGLIYSLFMALIFIFIPGSLVSLFIKEDNTASIACGYLQIVGLSQLFSTIEMVSNGLFTGVGKPKIPAIISIIFTVLRIPMALIFIRIIGVNGIWLSIALSSVLKGITAYLLYIVTVRKEYTNAKYI</sequence>
<comment type="subcellular location">
    <subcellularLocation>
        <location evidence="2">Cell membrane</location>
        <topology evidence="2">Multi-pass membrane protein</topology>
    </subcellularLocation>
</comment>
<dbReference type="GO" id="GO:0006811">
    <property type="term" value="P:monoatomic ion transport"/>
    <property type="evidence" value="ECO:0007669"/>
    <property type="project" value="UniProtKB-KW"/>
</dbReference>
<comment type="caution">
    <text evidence="14">The sequence shown here is derived from an EMBL/GenBank/DDBJ whole genome shotgun (WGS) entry which is preliminary data.</text>
</comment>
<evidence type="ECO:0000256" key="3">
    <source>
        <dbReference type="ARBA" id="ARBA00010199"/>
    </source>
</evidence>
<dbReference type="InterPro" id="IPR048279">
    <property type="entry name" value="MdtK-like"/>
</dbReference>
<dbReference type="GO" id="GO:0042910">
    <property type="term" value="F:xenobiotic transmembrane transporter activity"/>
    <property type="evidence" value="ECO:0007669"/>
    <property type="project" value="InterPro"/>
</dbReference>
<evidence type="ECO:0000256" key="9">
    <source>
        <dbReference type="ARBA" id="ARBA00022989"/>
    </source>
</evidence>
<evidence type="ECO:0000256" key="11">
    <source>
        <dbReference type="ARBA" id="ARBA00023136"/>
    </source>
</evidence>
<keyword evidence="6" id="KW-0050">Antiport</keyword>
<evidence type="ECO:0000256" key="1">
    <source>
        <dbReference type="ARBA" id="ARBA00003408"/>
    </source>
</evidence>
<keyword evidence="8 13" id="KW-0812">Transmembrane</keyword>
<evidence type="ECO:0000256" key="5">
    <source>
        <dbReference type="ARBA" id="ARBA00022448"/>
    </source>
</evidence>
<feature type="transmembrane region" description="Helical" evidence="13">
    <location>
        <begin position="193"/>
        <end position="212"/>
    </location>
</feature>
<feature type="transmembrane region" description="Helical" evidence="13">
    <location>
        <begin position="90"/>
        <end position="113"/>
    </location>
</feature>
<keyword evidence="5" id="KW-0813">Transport</keyword>
<dbReference type="Proteomes" id="UP000092714">
    <property type="component" value="Unassembled WGS sequence"/>
</dbReference>
<evidence type="ECO:0000256" key="6">
    <source>
        <dbReference type="ARBA" id="ARBA00022449"/>
    </source>
</evidence>
<evidence type="ECO:0000256" key="8">
    <source>
        <dbReference type="ARBA" id="ARBA00022692"/>
    </source>
</evidence>
<keyword evidence="10" id="KW-0406">Ion transport</keyword>